<name>A0A098EK78_9BACL</name>
<dbReference type="OrthoDB" id="2453008at2"/>
<evidence type="ECO:0000313" key="2">
    <source>
        <dbReference type="EMBL" id="CEG22312.1"/>
    </source>
</evidence>
<feature type="transmembrane region" description="Helical" evidence="1">
    <location>
        <begin position="172"/>
        <end position="194"/>
    </location>
</feature>
<dbReference type="EMBL" id="CCXS01000001">
    <property type="protein sequence ID" value="CEG22312.1"/>
    <property type="molecule type" value="Genomic_DNA"/>
</dbReference>
<feature type="transmembrane region" description="Helical" evidence="1">
    <location>
        <begin position="139"/>
        <end position="160"/>
    </location>
</feature>
<protein>
    <recommendedName>
        <fullName evidence="4">DUF4129 domain-containing protein</fullName>
    </recommendedName>
</protein>
<feature type="transmembrane region" description="Helical" evidence="1">
    <location>
        <begin position="267"/>
        <end position="284"/>
    </location>
</feature>
<sequence length="407" mass="44705">MMNARFLSAGNYMLDAFAISLLLVFLRNEADLPLAFIWLVLSFTAAILSFIFFAKRPYQVGVIIALSAAVIPIAVLLGASGWMAVFMGLLTLYRLHARFSIYDDGTNADGKFLLVFVLLFSASLVVDLFSPLANSSTTIFAIVAGALVFYVLFRMAYRYLEARTQGAKPVQAVGTVLAVLGLSGGSSLLVWLLGDEVRQGAAMALAGILRVILWPFAGLMEKLTDYLSGLSTESEMKATLEKLGPEESEEQAQEMIASGSFDFPSEIFLAVGGAAAIIALIFWLKKVTVEKGSEKPENEVTVERFATIPETVETESKSQVVYGEVDLQAVREAFRTFAKEAAAAGKGREEFETVKEWANRMAWPVSEEFLETYDLVRYGEGAISEKDACPFINEIQKLKENFFEKNV</sequence>
<organism evidence="2 3">
    <name type="scientific">Planococcus massiliensis</name>
    <dbReference type="NCBI Taxonomy" id="1499687"/>
    <lineage>
        <taxon>Bacteria</taxon>
        <taxon>Bacillati</taxon>
        <taxon>Bacillota</taxon>
        <taxon>Bacilli</taxon>
        <taxon>Bacillales</taxon>
        <taxon>Caryophanaceae</taxon>
        <taxon>Planococcus</taxon>
    </lineage>
</organism>
<keyword evidence="1" id="KW-0472">Membrane</keyword>
<reference evidence="2 3" key="1">
    <citation type="submission" date="2014-09" db="EMBL/GenBank/DDBJ databases">
        <authorList>
            <person name="Urmite Genomes Urmite Genomes"/>
        </authorList>
    </citation>
    <scope>NUCLEOTIDE SEQUENCE [LARGE SCALE GENOMIC DNA]</scope>
    <source>
        <strain evidence="2 3">ES2</strain>
    </source>
</reference>
<keyword evidence="1" id="KW-0812">Transmembrane</keyword>
<proteinExistence type="predicted"/>
<feature type="transmembrane region" description="Helical" evidence="1">
    <location>
        <begin position="200"/>
        <end position="220"/>
    </location>
</feature>
<evidence type="ECO:0000256" key="1">
    <source>
        <dbReference type="SAM" id="Phobius"/>
    </source>
</evidence>
<dbReference type="STRING" id="1499687.BN1080_01238"/>
<keyword evidence="3" id="KW-1185">Reference proteome</keyword>
<feature type="transmembrane region" description="Helical" evidence="1">
    <location>
        <begin position="33"/>
        <end position="54"/>
    </location>
</feature>
<feature type="transmembrane region" description="Helical" evidence="1">
    <location>
        <begin position="112"/>
        <end position="133"/>
    </location>
</feature>
<dbReference type="AlphaFoldDB" id="A0A098EK78"/>
<feature type="transmembrane region" description="Helical" evidence="1">
    <location>
        <begin position="60"/>
        <end position="92"/>
    </location>
</feature>
<evidence type="ECO:0000313" key="3">
    <source>
        <dbReference type="Proteomes" id="UP000043699"/>
    </source>
</evidence>
<gene>
    <name evidence="2" type="ORF">BN1080_01238</name>
</gene>
<evidence type="ECO:0008006" key="4">
    <source>
        <dbReference type="Google" id="ProtNLM"/>
    </source>
</evidence>
<accession>A0A098EK78</accession>
<feature type="transmembrane region" description="Helical" evidence="1">
    <location>
        <begin position="6"/>
        <end position="26"/>
    </location>
</feature>
<dbReference type="RefSeq" id="WP_052651016.1">
    <property type="nucleotide sequence ID" value="NZ_CCXS01000001.1"/>
</dbReference>
<dbReference type="Proteomes" id="UP000043699">
    <property type="component" value="Unassembled WGS sequence"/>
</dbReference>
<keyword evidence="1" id="KW-1133">Transmembrane helix</keyword>